<name>A0A7K4HPH4_9EURY</name>
<sequence>MKRLDDAISAAGCAAYVAYASSKDADFRYLTQFQVSDPLLYVKRLGQEPGLVVPQMEYARAAAEAAAVPVTRAESGYLAYLDEDKEPWKALAHTAAALAGGPVLVPGTLPYRLGRLLEGYGEVVVDTNGAVGAMRAVKTSHELAAIRAAQRATAAAMDLGIAMIRRSSAKGGVLVLDGEALTSERVKATMHTSLMGQGYIARETIVACGEESAMPHRQGAGPLRPDEPIVIDLFPQHEETGYYADMSRTVVKGEPSPEIADMHRSVLEAQTLGKSLIRAGVPGADLHAAVVKHFDDQGYESGAQGFVHSLGHGVGLEIHEAPSLSPSGGPLAAGNVVTVEPGLYYAGIGGVRIEDMGAVTAGGFDCYTDYTRDLIL</sequence>
<feature type="domain" description="Creatinase N-terminal" evidence="5">
    <location>
        <begin position="2"/>
        <end position="92"/>
    </location>
</feature>
<keyword evidence="6" id="KW-0645">Protease</keyword>
<evidence type="ECO:0000256" key="3">
    <source>
        <dbReference type="RuleBase" id="RU000590"/>
    </source>
</evidence>
<dbReference type="RefSeq" id="WP_176788470.1">
    <property type="nucleotide sequence ID" value="NZ_JABXWR010000001.1"/>
</dbReference>
<dbReference type="GO" id="GO:0004177">
    <property type="term" value="F:aminopeptidase activity"/>
    <property type="evidence" value="ECO:0007669"/>
    <property type="project" value="UniProtKB-KW"/>
</dbReference>
<accession>A0A7K4HPH4</accession>
<keyword evidence="1 3" id="KW-0479">Metal-binding</keyword>
<dbReference type="Gene3D" id="3.90.230.10">
    <property type="entry name" value="Creatinase/methionine aminopeptidase superfamily"/>
    <property type="match status" value="1"/>
</dbReference>
<dbReference type="PANTHER" id="PTHR46112:SF2">
    <property type="entry name" value="XAA-PRO AMINOPEPTIDASE P-RELATED"/>
    <property type="match status" value="1"/>
</dbReference>
<evidence type="ECO:0000313" key="7">
    <source>
        <dbReference type="Proteomes" id="UP000570823"/>
    </source>
</evidence>
<dbReference type="InterPro" id="IPR029149">
    <property type="entry name" value="Creatin/AminoP/Spt16_N"/>
</dbReference>
<evidence type="ECO:0000259" key="4">
    <source>
        <dbReference type="Pfam" id="PF00557"/>
    </source>
</evidence>
<dbReference type="EMBL" id="JABXWR010000001">
    <property type="protein sequence ID" value="NVO66810.1"/>
    <property type="molecule type" value="Genomic_DNA"/>
</dbReference>
<feature type="domain" description="Peptidase M24" evidence="4">
    <location>
        <begin position="145"/>
        <end position="361"/>
    </location>
</feature>
<comment type="similarity">
    <text evidence="3">Belongs to the peptidase M24B family.</text>
</comment>
<dbReference type="InterPro" id="IPR000994">
    <property type="entry name" value="Pept_M24"/>
</dbReference>
<proteinExistence type="inferred from homology"/>
<dbReference type="AlphaFoldDB" id="A0A7K4HPH4"/>
<dbReference type="GO" id="GO:0046872">
    <property type="term" value="F:metal ion binding"/>
    <property type="evidence" value="ECO:0007669"/>
    <property type="project" value="UniProtKB-KW"/>
</dbReference>
<dbReference type="Gene3D" id="3.40.350.10">
    <property type="entry name" value="Creatinase/prolidase N-terminal domain"/>
    <property type="match status" value="1"/>
</dbReference>
<reference evidence="6 7" key="1">
    <citation type="submission" date="2020-06" db="EMBL/GenBank/DDBJ databases">
        <title>Methanofollis fontis sp. nov., a methanogen isolated from marine sediments near a cold seep at Four-Way Closure Ridge offshore southwestern Taiwan.</title>
        <authorList>
            <person name="Chen S.-C."/>
            <person name="Teng N.-H."/>
            <person name="Lin Y.-S."/>
            <person name="Lai M.-C."/>
            <person name="Chen H.-H."/>
            <person name="Wang C.-C."/>
        </authorList>
    </citation>
    <scope>NUCLEOTIDE SEQUENCE [LARGE SCALE GENOMIC DNA]</scope>
    <source>
        <strain evidence="6 7">DSM 2702</strain>
    </source>
</reference>
<dbReference type="InterPro" id="IPR050659">
    <property type="entry name" value="Peptidase_M24B"/>
</dbReference>
<organism evidence="6 7">
    <name type="scientific">Methanofollis tationis</name>
    <dbReference type="NCBI Taxonomy" id="81417"/>
    <lineage>
        <taxon>Archaea</taxon>
        <taxon>Methanobacteriati</taxon>
        <taxon>Methanobacteriota</taxon>
        <taxon>Stenosarchaea group</taxon>
        <taxon>Methanomicrobia</taxon>
        <taxon>Methanomicrobiales</taxon>
        <taxon>Methanomicrobiaceae</taxon>
        <taxon>Methanofollis</taxon>
    </lineage>
</organism>
<protein>
    <submittedName>
        <fullName evidence="6">Aminopeptidase P family protein</fullName>
    </submittedName>
</protein>
<dbReference type="Pfam" id="PF00557">
    <property type="entry name" value="Peptidase_M24"/>
    <property type="match status" value="1"/>
</dbReference>
<dbReference type="Pfam" id="PF01321">
    <property type="entry name" value="Creatinase_N"/>
    <property type="match status" value="1"/>
</dbReference>
<evidence type="ECO:0000256" key="2">
    <source>
        <dbReference type="ARBA" id="ARBA00022801"/>
    </source>
</evidence>
<keyword evidence="2" id="KW-0378">Hydrolase</keyword>
<evidence type="ECO:0000313" key="6">
    <source>
        <dbReference type="EMBL" id="NVO66810.1"/>
    </source>
</evidence>
<dbReference type="SUPFAM" id="SSF55920">
    <property type="entry name" value="Creatinase/aminopeptidase"/>
    <property type="match status" value="1"/>
</dbReference>
<dbReference type="InterPro" id="IPR000587">
    <property type="entry name" value="Creatinase_N"/>
</dbReference>
<evidence type="ECO:0000259" key="5">
    <source>
        <dbReference type="Pfam" id="PF01321"/>
    </source>
</evidence>
<dbReference type="PROSITE" id="PS00491">
    <property type="entry name" value="PROLINE_PEPTIDASE"/>
    <property type="match status" value="1"/>
</dbReference>
<comment type="caution">
    <text evidence="6">The sequence shown here is derived from an EMBL/GenBank/DDBJ whole genome shotgun (WGS) entry which is preliminary data.</text>
</comment>
<keyword evidence="6" id="KW-0031">Aminopeptidase</keyword>
<dbReference type="Proteomes" id="UP000570823">
    <property type="component" value="Unassembled WGS sequence"/>
</dbReference>
<dbReference type="InterPro" id="IPR001131">
    <property type="entry name" value="Peptidase_M24B_aminopep-P_CS"/>
</dbReference>
<keyword evidence="7" id="KW-1185">Reference proteome</keyword>
<evidence type="ECO:0000256" key="1">
    <source>
        <dbReference type="ARBA" id="ARBA00022723"/>
    </source>
</evidence>
<dbReference type="OrthoDB" id="1346at2157"/>
<gene>
    <name evidence="6" type="ORF">HWN36_05685</name>
</gene>
<dbReference type="InterPro" id="IPR036005">
    <property type="entry name" value="Creatinase/aminopeptidase-like"/>
</dbReference>
<dbReference type="PANTHER" id="PTHR46112">
    <property type="entry name" value="AMINOPEPTIDASE"/>
    <property type="match status" value="1"/>
</dbReference>